<comment type="caution">
    <text evidence="1">The sequence shown here is derived from an EMBL/GenBank/DDBJ whole genome shotgun (WGS) entry which is preliminary data.</text>
</comment>
<sequence length="185" mass="20395">MGIRNYLIEGVSGTGKTSVATELERGGYHVIHGDRELAYKGDPRTGEPLDETALKQAGSDAAFGHEHHIWNTRTVADLIADRSHPISFFCGGSRNFDQFIALFDQVFVLTVDSATLNLRLSSRPEDEFGGNPSEQELIARRHASQGDVPEQGLRIDANAPLLSVVDHILRECCKVDQRSSRPAQR</sequence>
<evidence type="ECO:0000313" key="1">
    <source>
        <dbReference type="EMBL" id="MCI0754555.1"/>
    </source>
</evidence>
<dbReference type="Proteomes" id="UP001201985">
    <property type="component" value="Unassembled WGS sequence"/>
</dbReference>
<organism evidence="1 2">
    <name type="scientific">Teichococcus vastitatis</name>
    <dbReference type="NCBI Taxonomy" id="2307076"/>
    <lineage>
        <taxon>Bacteria</taxon>
        <taxon>Pseudomonadati</taxon>
        <taxon>Pseudomonadota</taxon>
        <taxon>Alphaproteobacteria</taxon>
        <taxon>Acetobacterales</taxon>
        <taxon>Roseomonadaceae</taxon>
        <taxon>Roseomonas</taxon>
    </lineage>
</organism>
<keyword evidence="2" id="KW-1185">Reference proteome</keyword>
<dbReference type="SUPFAM" id="SSF52540">
    <property type="entry name" value="P-loop containing nucleoside triphosphate hydrolases"/>
    <property type="match status" value="1"/>
</dbReference>
<dbReference type="Gene3D" id="3.40.50.300">
    <property type="entry name" value="P-loop containing nucleotide triphosphate hydrolases"/>
    <property type="match status" value="1"/>
</dbReference>
<dbReference type="InterPro" id="IPR027417">
    <property type="entry name" value="P-loop_NTPase"/>
</dbReference>
<dbReference type="RefSeq" id="WP_120008096.1">
    <property type="nucleotide sequence ID" value="NZ_JALBUU010000004.1"/>
</dbReference>
<gene>
    <name evidence="1" type="ORF">MON41_12385</name>
</gene>
<proteinExistence type="predicted"/>
<accession>A0ABS9W6M1</accession>
<protein>
    <submittedName>
        <fullName evidence="1">AAA family ATPase</fullName>
    </submittedName>
</protein>
<reference evidence="1 2" key="1">
    <citation type="submission" date="2022-03" db="EMBL/GenBank/DDBJ databases">
        <title>Complete genome analysis of Roseomonas KG 17.1 : a prolific producer of plant growth promoters.</title>
        <authorList>
            <person name="Saadouli I."/>
            <person name="Najjari A."/>
            <person name="Mosbah A."/>
            <person name="Ouzari H.I."/>
        </authorList>
    </citation>
    <scope>NUCLEOTIDE SEQUENCE [LARGE SCALE GENOMIC DNA]</scope>
    <source>
        <strain evidence="1 2">KG17-1</strain>
    </source>
</reference>
<name>A0ABS9W6M1_9PROT</name>
<dbReference type="EMBL" id="JALBUU010000004">
    <property type="protein sequence ID" value="MCI0754555.1"/>
    <property type="molecule type" value="Genomic_DNA"/>
</dbReference>
<evidence type="ECO:0000313" key="2">
    <source>
        <dbReference type="Proteomes" id="UP001201985"/>
    </source>
</evidence>